<keyword evidence="2" id="KW-0472">Membrane</keyword>
<feature type="region of interest" description="Disordered" evidence="1">
    <location>
        <begin position="135"/>
        <end position="158"/>
    </location>
</feature>
<dbReference type="EMBL" id="JARKIE010000040">
    <property type="protein sequence ID" value="KAJ7694845.1"/>
    <property type="molecule type" value="Genomic_DNA"/>
</dbReference>
<keyword evidence="2" id="KW-1133">Transmembrane helix</keyword>
<evidence type="ECO:0000256" key="2">
    <source>
        <dbReference type="SAM" id="Phobius"/>
    </source>
</evidence>
<gene>
    <name evidence="3" type="ORF">B0H17DRAFT_1198999</name>
</gene>
<dbReference type="Proteomes" id="UP001221757">
    <property type="component" value="Unassembled WGS sequence"/>
</dbReference>
<evidence type="ECO:0000256" key="1">
    <source>
        <dbReference type="SAM" id="MobiDB-lite"/>
    </source>
</evidence>
<reference evidence="3" key="1">
    <citation type="submission" date="2023-03" db="EMBL/GenBank/DDBJ databases">
        <title>Massive genome expansion in bonnet fungi (Mycena s.s.) driven by repeated elements and novel gene families across ecological guilds.</title>
        <authorList>
            <consortium name="Lawrence Berkeley National Laboratory"/>
            <person name="Harder C.B."/>
            <person name="Miyauchi S."/>
            <person name="Viragh M."/>
            <person name="Kuo A."/>
            <person name="Thoen E."/>
            <person name="Andreopoulos B."/>
            <person name="Lu D."/>
            <person name="Skrede I."/>
            <person name="Drula E."/>
            <person name="Henrissat B."/>
            <person name="Morin E."/>
            <person name="Kohler A."/>
            <person name="Barry K."/>
            <person name="LaButti K."/>
            <person name="Morin E."/>
            <person name="Salamov A."/>
            <person name="Lipzen A."/>
            <person name="Mereny Z."/>
            <person name="Hegedus B."/>
            <person name="Baldrian P."/>
            <person name="Stursova M."/>
            <person name="Weitz H."/>
            <person name="Taylor A."/>
            <person name="Grigoriev I.V."/>
            <person name="Nagy L.G."/>
            <person name="Martin F."/>
            <person name="Kauserud H."/>
        </authorList>
    </citation>
    <scope>NUCLEOTIDE SEQUENCE</scope>
    <source>
        <strain evidence="3">CBHHK067</strain>
    </source>
</reference>
<feature type="compositionally biased region" description="Polar residues" evidence="1">
    <location>
        <begin position="92"/>
        <end position="102"/>
    </location>
</feature>
<feature type="region of interest" description="Disordered" evidence="1">
    <location>
        <begin position="78"/>
        <end position="117"/>
    </location>
</feature>
<sequence>MSTLHLAAEANASPSNSILPAPSASSMSPFYDSRPPIVIPDGVGIALVVLFACIVTFQFYAALRKSPHELSYKEWKKTHQSVQHTSPRRVNHSNTKTASSARDTPVKTQIPRPSAEDTAEEALFRFTAMNTLNNKRSVDETPLPPLVRPPRGALVEGT</sequence>
<accession>A0AAD7DQ08</accession>
<keyword evidence="4" id="KW-1185">Reference proteome</keyword>
<proteinExistence type="predicted"/>
<dbReference type="AlphaFoldDB" id="A0AAD7DQ08"/>
<evidence type="ECO:0000313" key="3">
    <source>
        <dbReference type="EMBL" id="KAJ7694845.1"/>
    </source>
</evidence>
<keyword evidence="2" id="KW-0812">Transmembrane</keyword>
<feature type="transmembrane region" description="Helical" evidence="2">
    <location>
        <begin position="43"/>
        <end position="63"/>
    </location>
</feature>
<protein>
    <submittedName>
        <fullName evidence="3">Uncharacterized protein</fullName>
    </submittedName>
</protein>
<evidence type="ECO:0000313" key="4">
    <source>
        <dbReference type="Proteomes" id="UP001221757"/>
    </source>
</evidence>
<comment type="caution">
    <text evidence="3">The sequence shown here is derived from an EMBL/GenBank/DDBJ whole genome shotgun (WGS) entry which is preliminary data.</text>
</comment>
<name>A0AAD7DQ08_MYCRO</name>
<organism evidence="3 4">
    <name type="scientific">Mycena rosella</name>
    <name type="common">Pink bonnet</name>
    <name type="synonym">Agaricus rosellus</name>
    <dbReference type="NCBI Taxonomy" id="1033263"/>
    <lineage>
        <taxon>Eukaryota</taxon>
        <taxon>Fungi</taxon>
        <taxon>Dikarya</taxon>
        <taxon>Basidiomycota</taxon>
        <taxon>Agaricomycotina</taxon>
        <taxon>Agaricomycetes</taxon>
        <taxon>Agaricomycetidae</taxon>
        <taxon>Agaricales</taxon>
        <taxon>Marasmiineae</taxon>
        <taxon>Mycenaceae</taxon>
        <taxon>Mycena</taxon>
    </lineage>
</organism>